<dbReference type="Gene3D" id="3.30.420.10">
    <property type="entry name" value="Ribonuclease H-like superfamily/Ribonuclease H"/>
    <property type="match status" value="1"/>
</dbReference>
<dbReference type="Pfam" id="PF13456">
    <property type="entry name" value="RVT_3"/>
    <property type="match status" value="1"/>
</dbReference>
<dbReference type="InterPro" id="IPR012337">
    <property type="entry name" value="RNaseH-like_sf"/>
</dbReference>
<organism evidence="2">
    <name type="scientific">Phoenix dactylifera</name>
    <name type="common">Date palm</name>
    <dbReference type="NCBI Taxonomy" id="42345"/>
    <lineage>
        <taxon>Eukaryota</taxon>
        <taxon>Viridiplantae</taxon>
        <taxon>Streptophyta</taxon>
        <taxon>Embryophyta</taxon>
        <taxon>Tracheophyta</taxon>
        <taxon>Spermatophyta</taxon>
        <taxon>Magnoliopsida</taxon>
        <taxon>Liliopsida</taxon>
        <taxon>Arecaceae</taxon>
        <taxon>Coryphoideae</taxon>
        <taxon>Phoeniceae</taxon>
        <taxon>Phoenix</taxon>
    </lineage>
</organism>
<reference evidence="2" key="2">
    <citation type="submission" date="2011-06" db="EMBL/GenBank/DDBJ databases">
        <title>Construction and characterization of date palm (Phoenix dactylifera cv. Deglet Noor) fosmid library.</title>
        <authorList>
            <person name="Al-Dous E.K."/>
            <person name="George B."/>
            <person name="Al-Mahmoud M."/>
            <person name="Al-Jaber M."/>
            <person name="Wang H."/>
            <person name="Salameh Y."/>
            <person name="Al-Azwani E."/>
            <person name="Chaluvadi S."/>
            <person name="Pontaroli A."/>
            <person name="DeBarry J."/>
            <person name="Ohlrogge J."/>
            <person name="Arondel V."/>
            <person name="Saie I."/>
            <person name="Suliman-Elmeer K."/>
            <person name="Bennetzen J."/>
            <person name="Kruegger R."/>
            <person name="Malek J."/>
        </authorList>
    </citation>
    <scope>NUCLEOTIDE SEQUENCE</scope>
</reference>
<dbReference type="EMBL" id="JF313261">
    <property type="protein sequence ID" value="AEG74556.1"/>
    <property type="molecule type" value="Genomic_DNA"/>
</dbReference>
<dbReference type="GO" id="GO:0003676">
    <property type="term" value="F:nucleic acid binding"/>
    <property type="evidence" value="ECO:0007669"/>
    <property type="project" value="InterPro"/>
</dbReference>
<evidence type="ECO:0000259" key="1">
    <source>
        <dbReference type="Pfam" id="PF13456"/>
    </source>
</evidence>
<dbReference type="SUPFAM" id="SSF53098">
    <property type="entry name" value="Ribonuclease H-like"/>
    <property type="match status" value="1"/>
</dbReference>
<dbReference type="InterPro" id="IPR053151">
    <property type="entry name" value="RNase_H-like"/>
</dbReference>
<accession>F6LP61</accession>
<dbReference type="CDD" id="cd06222">
    <property type="entry name" value="RNase_H_like"/>
    <property type="match status" value="1"/>
</dbReference>
<feature type="domain" description="RNase H type-1" evidence="1">
    <location>
        <begin position="55"/>
        <end position="173"/>
    </location>
</feature>
<dbReference type="PANTHER" id="PTHR47723">
    <property type="entry name" value="OS05G0353850 PROTEIN"/>
    <property type="match status" value="1"/>
</dbReference>
<proteinExistence type="predicted"/>
<dbReference type="PANTHER" id="PTHR47723:SF24">
    <property type="entry name" value="RNASE H TYPE-1 DOMAIN-CONTAINING PROTEIN"/>
    <property type="match status" value="1"/>
</dbReference>
<dbReference type="AlphaFoldDB" id="F6LP61"/>
<evidence type="ECO:0000313" key="2">
    <source>
        <dbReference type="EMBL" id="AEG74556.1"/>
    </source>
</evidence>
<dbReference type="GO" id="GO:0004523">
    <property type="term" value="F:RNA-DNA hybrid ribonuclease activity"/>
    <property type="evidence" value="ECO:0007669"/>
    <property type="project" value="InterPro"/>
</dbReference>
<protein>
    <submittedName>
        <fullName evidence="2">Predicted protein</fullName>
    </submittedName>
</protein>
<sequence length="183" mass="20287">MVARALLYVEEFFGTAEISPIGLARDIWALLLLLQRPYIFRILDVPTFGFLKVDFNGSMADDGRGKGVGFVIRDHEFKLVATGGQRIFDSSVVCVELKAAWEGISYAKRTLGADRIILEGDSATVIDWIRGRGRAGKGRPLLLDIRGLLQEYGAHQATHVYREVNCAADWVTSYATHHSGSFI</sequence>
<dbReference type="InterPro" id="IPR044730">
    <property type="entry name" value="RNase_H-like_dom_plant"/>
</dbReference>
<reference evidence="2" key="1">
    <citation type="submission" date="2011-02" db="EMBL/GenBank/DDBJ databases">
        <title>De novo genome sequencing and comparative genomics of the date palm (Phoenix dactylifera).</title>
        <authorList>
            <person name="Chaluvadi S.R."/>
            <person name="Pontaroli A.C."/>
            <person name="Wang H."/>
            <person name="Garsmeur O."/>
            <person name="D'hont A."/>
            <person name="Bennetzen J.L."/>
        </authorList>
    </citation>
    <scope>NUCLEOTIDE SEQUENCE</scope>
</reference>
<name>F6LP61_PHODC</name>
<dbReference type="InterPro" id="IPR002156">
    <property type="entry name" value="RNaseH_domain"/>
</dbReference>
<dbReference type="InterPro" id="IPR036397">
    <property type="entry name" value="RNaseH_sf"/>
</dbReference>